<feature type="transmembrane region" description="Helical" evidence="1">
    <location>
        <begin position="138"/>
        <end position="160"/>
    </location>
</feature>
<dbReference type="PANTHER" id="PTHR40044">
    <property type="entry name" value="INTEGRAL MEMBRANE PROTEIN-RELATED"/>
    <property type="match status" value="1"/>
</dbReference>
<evidence type="ECO:0000256" key="1">
    <source>
        <dbReference type="SAM" id="Phobius"/>
    </source>
</evidence>
<organism evidence="2 3">
    <name type="scientific">Veillonella dispar ATCC 17748</name>
    <dbReference type="NCBI Taxonomy" id="546273"/>
    <lineage>
        <taxon>Bacteria</taxon>
        <taxon>Bacillati</taxon>
        <taxon>Bacillota</taxon>
        <taxon>Negativicutes</taxon>
        <taxon>Veillonellales</taxon>
        <taxon>Veillonellaceae</taxon>
        <taxon>Veillonella</taxon>
    </lineage>
</organism>
<accession>C4FN66</accession>
<reference evidence="2" key="1">
    <citation type="submission" date="2009-04" db="EMBL/GenBank/DDBJ databases">
        <authorList>
            <person name="Weinstock G."/>
            <person name="Sodergren E."/>
            <person name="Clifton S."/>
            <person name="Fulton L."/>
            <person name="Fulton B."/>
            <person name="Courtney L."/>
            <person name="Fronick C."/>
            <person name="Harrison M."/>
            <person name="Strong C."/>
            <person name="Farmer C."/>
            <person name="Delahaunty K."/>
            <person name="Markovic C."/>
            <person name="Hall O."/>
            <person name="Minx P."/>
            <person name="Tomlinson C."/>
            <person name="Mitreva M."/>
            <person name="Nelson J."/>
            <person name="Hou S."/>
            <person name="Wollam A."/>
            <person name="Pepin K.H."/>
            <person name="Johnson M."/>
            <person name="Bhonagiri V."/>
            <person name="Nash W.E."/>
            <person name="Warren W."/>
            <person name="Chinwalla A."/>
            <person name="Mardis E.R."/>
            <person name="Wilson R.K."/>
        </authorList>
    </citation>
    <scope>NUCLEOTIDE SEQUENCE [LARGE SCALE GENOMIC DNA]</scope>
    <source>
        <strain evidence="2">ATCC 17748</strain>
    </source>
</reference>
<keyword evidence="1" id="KW-1133">Transmembrane helix</keyword>
<feature type="transmembrane region" description="Helical" evidence="1">
    <location>
        <begin position="105"/>
        <end position="126"/>
    </location>
</feature>
<evidence type="ECO:0000313" key="3">
    <source>
        <dbReference type="Proteomes" id="UP000003529"/>
    </source>
</evidence>
<keyword evidence="3" id="KW-1185">Reference proteome</keyword>
<keyword evidence="1" id="KW-0812">Transmembrane</keyword>
<feature type="transmembrane region" description="Helical" evidence="1">
    <location>
        <begin position="73"/>
        <end position="98"/>
    </location>
</feature>
<feature type="transmembrane region" description="Helical" evidence="1">
    <location>
        <begin position="17"/>
        <end position="34"/>
    </location>
</feature>
<gene>
    <name evidence="2" type="ORF">VEIDISOL_00390</name>
</gene>
<evidence type="ECO:0008006" key="4">
    <source>
        <dbReference type="Google" id="ProtNLM"/>
    </source>
</evidence>
<proteinExistence type="predicted"/>
<comment type="caution">
    <text evidence="2">The sequence shown here is derived from an EMBL/GenBank/DDBJ whole genome shotgun (WGS) entry which is preliminary data.</text>
</comment>
<dbReference type="InterPro" id="IPR010387">
    <property type="entry name" value="QueT"/>
</dbReference>
<dbReference type="AlphaFoldDB" id="C4FN66"/>
<dbReference type="Pfam" id="PF06177">
    <property type="entry name" value="QueT"/>
    <property type="match status" value="1"/>
</dbReference>
<evidence type="ECO:0000313" key="2">
    <source>
        <dbReference type="EMBL" id="EEP66324.1"/>
    </source>
</evidence>
<sequence>MLFLFEEVSVMITTRKLTISAMVVALYIVVLYLTQSVSFGAYQIRIATSLYALAYAFPFLVIPMGIGNLISNFLFGGLGILDMMGGFGVGILTTGIIVGMRKLGLSAWWAVLPIIFVPALCVPLWLSPLLGLPYWPLVLNLIVGQTIPAVLGSVLVKALISRPSMAALLGAFK</sequence>
<dbReference type="EMBL" id="ACIK02000004">
    <property type="protein sequence ID" value="EEP66324.1"/>
    <property type="molecule type" value="Genomic_DNA"/>
</dbReference>
<feature type="transmembrane region" description="Helical" evidence="1">
    <location>
        <begin position="46"/>
        <end position="67"/>
    </location>
</feature>
<name>C4FN66_9FIRM</name>
<dbReference type="Proteomes" id="UP000003529">
    <property type="component" value="Unassembled WGS sequence"/>
</dbReference>
<dbReference type="eggNOG" id="COG4708">
    <property type="taxonomic scope" value="Bacteria"/>
</dbReference>
<keyword evidence="1" id="KW-0472">Membrane</keyword>
<dbReference type="PANTHER" id="PTHR40044:SF1">
    <property type="entry name" value="INTEGRAL MEMBRANE PROTEIN"/>
    <property type="match status" value="1"/>
</dbReference>
<protein>
    <recommendedName>
        <fullName evidence="4">QueT transporter</fullName>
    </recommendedName>
</protein>
<dbReference type="HOGENOM" id="CLU_104115_0_0_9"/>